<dbReference type="AlphaFoldDB" id="F3FZ90"/>
<dbReference type="EMBL" id="AEAH01003733">
    <property type="protein sequence ID" value="EGH35532.1"/>
    <property type="molecule type" value="Genomic_DNA"/>
</dbReference>
<sequence>YSRLNKRSVLYKAKRKIEYCKAQTRAKAEHPQLGEQRINLNLSK</sequence>
<name>F3FZ90_PSESX</name>
<feature type="non-terminal residue" evidence="1">
    <location>
        <position position="44"/>
    </location>
</feature>
<evidence type="ECO:0000313" key="2">
    <source>
        <dbReference type="Proteomes" id="UP000004471"/>
    </source>
</evidence>
<protein>
    <submittedName>
        <fullName evidence="1">Transposase family protein</fullName>
    </submittedName>
</protein>
<gene>
    <name evidence="1" type="ORF">PSYJA_43546</name>
</gene>
<organism evidence="1 2">
    <name type="scientific">Pseudomonas syringae pv. japonica str. M301072</name>
    <dbReference type="NCBI Taxonomy" id="629262"/>
    <lineage>
        <taxon>Bacteria</taxon>
        <taxon>Pseudomonadati</taxon>
        <taxon>Pseudomonadota</taxon>
        <taxon>Gammaproteobacteria</taxon>
        <taxon>Pseudomonadales</taxon>
        <taxon>Pseudomonadaceae</taxon>
        <taxon>Pseudomonas</taxon>
        <taxon>Pseudomonas syringae</taxon>
    </lineage>
</organism>
<evidence type="ECO:0000313" key="1">
    <source>
        <dbReference type="EMBL" id="EGH35532.1"/>
    </source>
</evidence>
<accession>F3FZ90</accession>
<comment type="caution">
    <text evidence="1">The sequence shown here is derived from an EMBL/GenBank/DDBJ whole genome shotgun (WGS) entry which is preliminary data.</text>
</comment>
<reference evidence="1 2" key="1">
    <citation type="journal article" date="2011" name="PLoS Pathog.">
        <title>Dynamic evolution of pathogenicity revealed by sequencing and comparative genomics of 19 Pseudomonas syringae isolates.</title>
        <authorList>
            <person name="Baltrus D.A."/>
            <person name="Nishimura M.T."/>
            <person name="Romanchuk A."/>
            <person name="Chang J.H."/>
            <person name="Mukhtar M.S."/>
            <person name="Cherkis K."/>
            <person name="Roach J."/>
            <person name="Grant S.R."/>
            <person name="Jones C.D."/>
            <person name="Dangl J.L."/>
        </authorList>
    </citation>
    <scope>NUCLEOTIDE SEQUENCE [LARGE SCALE GENOMIC DNA]</scope>
    <source>
        <strain evidence="2">M301072PT</strain>
    </source>
</reference>
<dbReference type="Proteomes" id="UP000004471">
    <property type="component" value="Unassembled WGS sequence"/>
</dbReference>
<feature type="non-terminal residue" evidence="1">
    <location>
        <position position="1"/>
    </location>
</feature>
<proteinExistence type="predicted"/>